<keyword evidence="8" id="KW-1071">Ligand-gated ion channel</keyword>
<dbReference type="PANTHER" id="PTHR10125:SF21">
    <property type="entry name" value="P2X PURINOCEPTOR 6"/>
    <property type="match status" value="1"/>
</dbReference>
<comment type="similarity">
    <text evidence="2">Belongs to the P2X receptor family.</text>
</comment>
<keyword evidence="6" id="KW-0406">Ion transport</keyword>
<dbReference type="GO" id="GO:0012505">
    <property type="term" value="C:endomembrane system"/>
    <property type="evidence" value="ECO:0007669"/>
    <property type="project" value="UniProtKB-SubCell"/>
</dbReference>
<dbReference type="PRINTS" id="PR01307">
    <property type="entry name" value="P2XRECEPTOR"/>
</dbReference>
<protein>
    <submittedName>
        <fullName evidence="10">Uncharacterized protein</fullName>
    </submittedName>
</protein>
<dbReference type="Gene3D" id="2.60.490.10">
    <property type="entry name" value="atp-gated p2x4 ion channel domain"/>
    <property type="match status" value="2"/>
</dbReference>
<evidence type="ECO:0000313" key="11">
    <source>
        <dbReference type="Proteomes" id="UP000002281"/>
    </source>
</evidence>
<dbReference type="HOGENOM" id="CLU_034469_1_0_1"/>
<dbReference type="GO" id="GO:0098794">
    <property type="term" value="C:postsynapse"/>
    <property type="evidence" value="ECO:0007669"/>
    <property type="project" value="GOC"/>
</dbReference>
<dbReference type="PANTHER" id="PTHR10125">
    <property type="entry name" value="P2X PURINOCEPTOR"/>
    <property type="match status" value="1"/>
</dbReference>
<dbReference type="Proteomes" id="UP000002281">
    <property type="component" value="Chromosome 8"/>
</dbReference>
<dbReference type="GO" id="GO:0033198">
    <property type="term" value="P:response to ATP"/>
    <property type="evidence" value="ECO:0007669"/>
    <property type="project" value="InterPro"/>
</dbReference>
<evidence type="ECO:0000256" key="1">
    <source>
        <dbReference type="ARBA" id="ARBA00004308"/>
    </source>
</evidence>
<name>F7AWH5_HORSE</name>
<dbReference type="GO" id="GO:0001614">
    <property type="term" value="F:purinergic nucleotide receptor activity"/>
    <property type="evidence" value="ECO:0007669"/>
    <property type="project" value="InterPro"/>
</dbReference>
<reference evidence="10" key="3">
    <citation type="submission" date="2025-09" db="UniProtKB">
        <authorList>
            <consortium name="Ensembl"/>
        </authorList>
    </citation>
    <scope>IDENTIFICATION</scope>
    <source>
        <strain evidence="10">Thoroughbred</strain>
    </source>
</reference>
<evidence type="ECO:0000256" key="7">
    <source>
        <dbReference type="ARBA" id="ARBA00023136"/>
    </source>
</evidence>
<evidence type="ECO:0000256" key="2">
    <source>
        <dbReference type="ARBA" id="ARBA00009848"/>
    </source>
</evidence>
<dbReference type="GO" id="GO:0070588">
    <property type="term" value="P:calcium ion transmembrane transport"/>
    <property type="evidence" value="ECO:0000318"/>
    <property type="project" value="GO_Central"/>
</dbReference>
<keyword evidence="5" id="KW-1133">Transmembrane helix</keyword>
<dbReference type="PaxDb" id="9796-ENSECAP00000016018"/>
<keyword evidence="9" id="KW-0407">Ion channel</keyword>
<keyword evidence="4" id="KW-0812">Transmembrane</keyword>
<dbReference type="Pfam" id="PF00864">
    <property type="entry name" value="P2X_receptor"/>
    <property type="match status" value="2"/>
</dbReference>
<organism evidence="10 11">
    <name type="scientific">Equus caballus</name>
    <name type="common">Horse</name>
    <dbReference type="NCBI Taxonomy" id="9796"/>
    <lineage>
        <taxon>Eukaryota</taxon>
        <taxon>Metazoa</taxon>
        <taxon>Chordata</taxon>
        <taxon>Craniata</taxon>
        <taxon>Vertebrata</taxon>
        <taxon>Euteleostomi</taxon>
        <taxon>Mammalia</taxon>
        <taxon>Eutheria</taxon>
        <taxon>Laurasiatheria</taxon>
        <taxon>Perissodactyla</taxon>
        <taxon>Equidae</taxon>
        <taxon>Equus</taxon>
    </lineage>
</organism>
<evidence type="ECO:0000256" key="3">
    <source>
        <dbReference type="ARBA" id="ARBA00022448"/>
    </source>
</evidence>
<dbReference type="GO" id="GO:0030054">
    <property type="term" value="C:cell junction"/>
    <property type="evidence" value="ECO:0000318"/>
    <property type="project" value="GO_Central"/>
</dbReference>
<dbReference type="InParanoid" id="F7AWH5"/>
<dbReference type="InterPro" id="IPR027309">
    <property type="entry name" value="P2X_extracellular_dom_sf"/>
</dbReference>
<evidence type="ECO:0000313" key="10">
    <source>
        <dbReference type="Ensembl" id="ENSECAP00000016018.2"/>
    </source>
</evidence>
<evidence type="ECO:0000256" key="6">
    <source>
        <dbReference type="ARBA" id="ARBA00023065"/>
    </source>
</evidence>
<reference evidence="10" key="2">
    <citation type="submission" date="2025-08" db="UniProtKB">
        <authorList>
            <consortium name="Ensembl"/>
        </authorList>
    </citation>
    <scope>IDENTIFICATION</scope>
    <source>
        <strain evidence="10">Thoroughbred</strain>
    </source>
</reference>
<dbReference type="Gene3D" id="1.10.287.940">
    <property type="entry name" value="atp-gated p2x4 ion channel"/>
    <property type="match status" value="1"/>
</dbReference>
<dbReference type="OMA" id="YWRTKHE"/>
<comment type="subcellular location">
    <subcellularLocation>
        <location evidence="1">Endomembrane system</location>
    </subcellularLocation>
</comment>
<dbReference type="Bgee" id="ENSECAG00000018460">
    <property type="expression patterns" value="Expressed in bone marrow and 17 other cell types or tissues"/>
</dbReference>
<dbReference type="GeneTree" id="ENSGT01020000230351"/>
<dbReference type="InterPro" id="IPR059116">
    <property type="entry name" value="P2X_receptor"/>
</dbReference>
<evidence type="ECO:0000256" key="5">
    <source>
        <dbReference type="ARBA" id="ARBA00022989"/>
    </source>
</evidence>
<keyword evidence="7" id="KW-0472">Membrane</keyword>
<dbReference type="InterPro" id="IPR001429">
    <property type="entry name" value="P2X_purnocptor"/>
</dbReference>
<dbReference type="Ensembl" id="ENSECAT00000019561.2">
    <property type="protein sequence ID" value="ENSECAP00000016018.2"/>
    <property type="gene ID" value="ENSECAG00000018460.2"/>
</dbReference>
<dbReference type="GO" id="GO:0004931">
    <property type="term" value="F:extracellularly ATP-gated monoatomic cation channel activity"/>
    <property type="evidence" value="ECO:0000318"/>
    <property type="project" value="GO_Central"/>
</dbReference>
<keyword evidence="3" id="KW-0813">Transport</keyword>
<reference evidence="10 11" key="1">
    <citation type="journal article" date="2009" name="Science">
        <title>Genome sequence, comparative analysis, and population genetics of the domestic horse.</title>
        <authorList>
            <consortium name="Broad Institute Genome Sequencing Platform"/>
            <consortium name="Broad Institute Whole Genome Assembly Team"/>
            <person name="Wade C.M."/>
            <person name="Giulotto E."/>
            <person name="Sigurdsson S."/>
            <person name="Zoli M."/>
            <person name="Gnerre S."/>
            <person name="Imsland F."/>
            <person name="Lear T.L."/>
            <person name="Adelson D.L."/>
            <person name="Bailey E."/>
            <person name="Bellone R.R."/>
            <person name="Bloecker H."/>
            <person name="Distl O."/>
            <person name="Edgar R.C."/>
            <person name="Garber M."/>
            <person name="Leeb T."/>
            <person name="Mauceli E."/>
            <person name="MacLeod J.N."/>
            <person name="Penedo M.C.T."/>
            <person name="Raison J.M."/>
            <person name="Sharpe T."/>
            <person name="Vogel J."/>
            <person name="Andersson L."/>
            <person name="Antczak D.F."/>
            <person name="Biagi T."/>
            <person name="Binns M.M."/>
            <person name="Chowdhary B.P."/>
            <person name="Coleman S.J."/>
            <person name="Della Valle G."/>
            <person name="Fryc S."/>
            <person name="Guerin G."/>
            <person name="Hasegawa T."/>
            <person name="Hill E.W."/>
            <person name="Jurka J."/>
            <person name="Kiialainen A."/>
            <person name="Lindgren G."/>
            <person name="Liu J."/>
            <person name="Magnani E."/>
            <person name="Mickelson J.R."/>
            <person name="Murray J."/>
            <person name="Nergadze S.G."/>
            <person name="Onofrio R."/>
            <person name="Pedroni S."/>
            <person name="Piras M.F."/>
            <person name="Raudsepp T."/>
            <person name="Rocchi M."/>
            <person name="Roeed K.H."/>
            <person name="Ryder O.A."/>
            <person name="Searle S."/>
            <person name="Skow L."/>
            <person name="Swinburne J.E."/>
            <person name="Syvaenen A.C."/>
            <person name="Tozaki T."/>
            <person name="Valberg S.J."/>
            <person name="Vaudin M."/>
            <person name="White J.R."/>
            <person name="Zody M.C."/>
            <person name="Lander E.S."/>
            <person name="Lindblad-Toh K."/>
        </authorList>
    </citation>
    <scope>NUCLEOTIDE SEQUENCE [LARGE SCALE GENOMIC DNA]</scope>
    <source>
        <strain evidence="10 11">Thoroughbred</strain>
    </source>
</reference>
<evidence type="ECO:0000256" key="4">
    <source>
        <dbReference type="ARBA" id="ARBA00022692"/>
    </source>
</evidence>
<evidence type="ECO:0000256" key="9">
    <source>
        <dbReference type="ARBA" id="ARBA00023303"/>
    </source>
</evidence>
<sequence length="340" mass="37261">MLPAVVARAIPVSWLLRTPPLALMTRKWRVGALQRLLQLGVLVCVVGERMAPGWVGYQEQALDPQVSVITKLKGVSVTQIKELRNRLWDMADFVKPPQVGVSGCCCQALTPLTPPLQRVSPSIPLGTCWADEDCPEGETGMHSHGNCGVIFNGTHRTCEIWAWCPLENDTMPVSTALETWDTTYFKHCSYDPRFCPYCPVFRIRDLVAMAGGIFEDLALLVGLAVLWHPHPLGLSGQSSHWTLSCPRTAAHWGKASGMEARSVWGQAGVRGLSQAGKFGLIPTTLTLGTGAARLGITPFCDLLLLYVDGEAHFYWRTKHEEGAAGLPDPGLHFGGWWLEP</sequence>
<keyword evidence="11" id="KW-1185">Reference proteome</keyword>
<dbReference type="STRING" id="9796.ENSECAP00000016018"/>
<dbReference type="AlphaFoldDB" id="F7AWH5"/>
<evidence type="ECO:0000256" key="8">
    <source>
        <dbReference type="ARBA" id="ARBA00023286"/>
    </source>
</evidence>
<dbReference type="GO" id="GO:0005886">
    <property type="term" value="C:plasma membrane"/>
    <property type="evidence" value="ECO:0000318"/>
    <property type="project" value="GO_Central"/>
</dbReference>
<accession>F7AWH5</accession>
<proteinExistence type="inferred from homology"/>